<accession>A0A0W0FHR7</accession>
<gene>
    <name evidence="1" type="ORF">WG66_11560</name>
</gene>
<organism evidence="1 2">
    <name type="scientific">Moniliophthora roreri</name>
    <name type="common">Frosty pod rot fungus</name>
    <name type="synonym">Monilia roreri</name>
    <dbReference type="NCBI Taxonomy" id="221103"/>
    <lineage>
        <taxon>Eukaryota</taxon>
        <taxon>Fungi</taxon>
        <taxon>Dikarya</taxon>
        <taxon>Basidiomycota</taxon>
        <taxon>Agaricomycotina</taxon>
        <taxon>Agaricomycetes</taxon>
        <taxon>Agaricomycetidae</taxon>
        <taxon>Agaricales</taxon>
        <taxon>Marasmiineae</taxon>
        <taxon>Marasmiaceae</taxon>
        <taxon>Moniliophthora</taxon>
    </lineage>
</organism>
<dbReference type="AlphaFoldDB" id="A0A0W0FHR7"/>
<evidence type="ECO:0000313" key="1">
    <source>
        <dbReference type="EMBL" id="KTB35888.1"/>
    </source>
</evidence>
<name>A0A0W0FHR7_MONRR</name>
<dbReference type="Proteomes" id="UP000054988">
    <property type="component" value="Unassembled WGS sequence"/>
</dbReference>
<proteinExistence type="predicted"/>
<reference evidence="1 2" key="1">
    <citation type="submission" date="2015-12" db="EMBL/GenBank/DDBJ databases">
        <title>Draft genome sequence of Moniliophthora roreri, the causal agent of frosty pod rot of cacao.</title>
        <authorList>
            <person name="Aime M.C."/>
            <person name="Diaz-Valderrama J.R."/>
            <person name="Kijpornyongpan T."/>
            <person name="Phillips-Mora W."/>
        </authorList>
    </citation>
    <scope>NUCLEOTIDE SEQUENCE [LARGE SCALE GENOMIC DNA]</scope>
    <source>
        <strain evidence="1 2">MCA 2952</strain>
    </source>
</reference>
<comment type="caution">
    <text evidence="1">The sequence shown here is derived from an EMBL/GenBank/DDBJ whole genome shotgun (WGS) entry which is preliminary data.</text>
</comment>
<sequence length="98" mass="11055">MPLVLRSFAVWATVYNETIVWCLSITGGIDLCFSSINWGYYIGVVTRNMVEILCLVTFGTYEGLFPAAASIYPLGGHSSRMLRRWRIQIRVGPHTPRS</sequence>
<evidence type="ECO:0000313" key="2">
    <source>
        <dbReference type="Proteomes" id="UP000054988"/>
    </source>
</evidence>
<dbReference type="EMBL" id="LATX01001964">
    <property type="protein sequence ID" value="KTB35888.1"/>
    <property type="molecule type" value="Genomic_DNA"/>
</dbReference>
<protein>
    <submittedName>
        <fullName evidence="1">Uncharacterized protein</fullName>
    </submittedName>
</protein>